<dbReference type="InterPro" id="IPR009057">
    <property type="entry name" value="Homeodomain-like_sf"/>
</dbReference>
<keyword evidence="1" id="KW-0238">DNA-binding</keyword>
<dbReference type="PROSITE" id="PS50977">
    <property type="entry name" value="HTH_TETR_2"/>
    <property type="match status" value="1"/>
</dbReference>
<sequence>MSTNKEIQRKRMLLYFIEATNKIIDNDGIENVTIRNVADIAGYNSATLYNYFEDLDHLIFFTSMKYLKEYILELPKFIKNSNNSLEVFMKTWECFCKFSFENPKIFYNIFFGKYKDILKETINEYYNIFPEELGESNGEILKMLKFQSIYDRNKIILYPLIKDGIIKEEYFDIINQTIIYSFQGILHEKVVGNEKSIEQSIRETMKIIEYIIMKRN</sequence>
<name>A0A644XEC7_9ZZZZ</name>
<dbReference type="GO" id="GO:0003677">
    <property type="term" value="F:DNA binding"/>
    <property type="evidence" value="ECO:0007669"/>
    <property type="project" value="UniProtKB-KW"/>
</dbReference>
<comment type="caution">
    <text evidence="3">The sequence shown here is derived from an EMBL/GenBank/DDBJ whole genome shotgun (WGS) entry which is preliminary data.</text>
</comment>
<dbReference type="AlphaFoldDB" id="A0A644XEC7"/>
<dbReference type="Gene3D" id="1.10.357.10">
    <property type="entry name" value="Tetracycline Repressor, domain 2"/>
    <property type="match status" value="1"/>
</dbReference>
<feature type="domain" description="HTH tetR-type" evidence="2">
    <location>
        <begin position="10"/>
        <end position="70"/>
    </location>
</feature>
<dbReference type="InterPro" id="IPR001647">
    <property type="entry name" value="HTH_TetR"/>
</dbReference>
<evidence type="ECO:0000256" key="1">
    <source>
        <dbReference type="ARBA" id="ARBA00023125"/>
    </source>
</evidence>
<evidence type="ECO:0000313" key="3">
    <source>
        <dbReference type="EMBL" id="MPM14545.1"/>
    </source>
</evidence>
<reference evidence="3" key="1">
    <citation type="submission" date="2019-08" db="EMBL/GenBank/DDBJ databases">
        <authorList>
            <person name="Kucharzyk K."/>
            <person name="Murdoch R.W."/>
            <person name="Higgins S."/>
            <person name="Loffler F."/>
        </authorList>
    </citation>
    <scope>NUCLEOTIDE SEQUENCE</scope>
</reference>
<dbReference type="EMBL" id="VSSQ01002298">
    <property type="protein sequence ID" value="MPM14545.1"/>
    <property type="molecule type" value="Genomic_DNA"/>
</dbReference>
<accession>A0A644XEC7</accession>
<evidence type="ECO:0000259" key="2">
    <source>
        <dbReference type="PROSITE" id="PS50977"/>
    </source>
</evidence>
<dbReference type="SUPFAM" id="SSF46689">
    <property type="entry name" value="Homeodomain-like"/>
    <property type="match status" value="1"/>
</dbReference>
<gene>
    <name evidence="3" type="ORF">SDC9_60909</name>
</gene>
<proteinExistence type="predicted"/>
<dbReference type="Pfam" id="PF00440">
    <property type="entry name" value="TetR_N"/>
    <property type="match status" value="1"/>
</dbReference>
<protein>
    <recommendedName>
        <fullName evidence="2">HTH tetR-type domain-containing protein</fullName>
    </recommendedName>
</protein>
<organism evidence="3">
    <name type="scientific">bioreactor metagenome</name>
    <dbReference type="NCBI Taxonomy" id="1076179"/>
    <lineage>
        <taxon>unclassified sequences</taxon>
        <taxon>metagenomes</taxon>
        <taxon>ecological metagenomes</taxon>
    </lineage>
</organism>